<dbReference type="SUPFAM" id="SSF109604">
    <property type="entry name" value="HD-domain/PDEase-like"/>
    <property type="match status" value="1"/>
</dbReference>
<dbReference type="Gene3D" id="1.10.3210.10">
    <property type="entry name" value="Hypothetical protein af1432"/>
    <property type="match status" value="1"/>
</dbReference>
<dbReference type="GO" id="GO:0016740">
    <property type="term" value="F:transferase activity"/>
    <property type="evidence" value="ECO:0007669"/>
    <property type="project" value="UniProtKB-KW"/>
</dbReference>
<dbReference type="InterPro" id="IPR052340">
    <property type="entry name" value="RNase_Y/CdgJ"/>
</dbReference>
<feature type="domain" description="HD" evidence="1">
    <location>
        <begin position="147"/>
        <end position="274"/>
    </location>
</feature>
<dbReference type="PROSITE" id="PS51833">
    <property type="entry name" value="HDOD"/>
    <property type="match status" value="1"/>
</dbReference>
<dbReference type="InterPro" id="IPR013976">
    <property type="entry name" value="HDOD"/>
</dbReference>
<organism evidence="3 4">
    <name type="scientific">Geobacter argillaceus</name>
    <dbReference type="NCBI Taxonomy" id="345631"/>
    <lineage>
        <taxon>Bacteria</taxon>
        <taxon>Pseudomonadati</taxon>
        <taxon>Thermodesulfobacteriota</taxon>
        <taxon>Desulfuromonadia</taxon>
        <taxon>Geobacterales</taxon>
        <taxon>Geobacteraceae</taxon>
        <taxon>Geobacter</taxon>
    </lineage>
</organism>
<proteinExistence type="predicted"/>
<dbReference type="PROSITE" id="PS51831">
    <property type="entry name" value="HD"/>
    <property type="match status" value="1"/>
</dbReference>
<sequence>MGMQYSDYPAENEKNFCSHLFVCYSLVETEFGQGAEGLEAPMNKELEMAIMAAGDLPTIPIVATKVMQMIEMDSITVDDIAKVVTTDPAVAARVLKIANSAFYGCQRQIQTISGAIVVLGFNTLRSLVVAASVKEVYKPFGLTEKMLWDHSLGAALASRIIATATRKANPEEAFLAGLLHDIGKTIMNSLDPNKFQIVMQRCYNEGIFFEEAEESAFTFRHDDVGAMVVKKWNFPESLVTAILYHHRLDFPPETDHYLIQLSSVVSLADLFCHRLGIGDREPLEHLDLAGSKPARLLGLSPEQVEENYAEYRDTYEKGKAALTADN</sequence>
<accession>A0A562VLZ0</accession>
<name>A0A562VLZ0_9BACT</name>
<dbReference type="EMBL" id="VLLN01000013">
    <property type="protein sequence ID" value="TWJ18910.1"/>
    <property type="molecule type" value="Genomic_DNA"/>
</dbReference>
<dbReference type="PANTHER" id="PTHR33525">
    <property type="match status" value="1"/>
</dbReference>
<dbReference type="NCBIfam" id="TIGR00277">
    <property type="entry name" value="HDIG"/>
    <property type="match status" value="1"/>
</dbReference>
<dbReference type="InterPro" id="IPR006675">
    <property type="entry name" value="HDIG_dom"/>
</dbReference>
<evidence type="ECO:0000313" key="4">
    <source>
        <dbReference type="Proteomes" id="UP000319449"/>
    </source>
</evidence>
<dbReference type="AlphaFoldDB" id="A0A562VLZ0"/>
<dbReference type="PANTHER" id="PTHR33525:SF3">
    <property type="entry name" value="RIBONUCLEASE Y"/>
    <property type="match status" value="1"/>
</dbReference>
<comment type="caution">
    <text evidence="3">The sequence shown here is derived from an EMBL/GenBank/DDBJ whole genome shotgun (WGS) entry which is preliminary data.</text>
</comment>
<gene>
    <name evidence="3" type="ORF">JN12_02361</name>
</gene>
<dbReference type="InterPro" id="IPR006674">
    <property type="entry name" value="HD_domain"/>
</dbReference>
<dbReference type="InterPro" id="IPR003607">
    <property type="entry name" value="HD/PDEase_dom"/>
</dbReference>
<feature type="domain" description="HDOD" evidence="2">
    <location>
        <begin position="56"/>
        <end position="248"/>
    </location>
</feature>
<protein>
    <submittedName>
        <fullName evidence="3">Putative nucleotidyltransferase with HDIG domain</fullName>
    </submittedName>
</protein>
<evidence type="ECO:0000313" key="3">
    <source>
        <dbReference type="EMBL" id="TWJ18910.1"/>
    </source>
</evidence>
<dbReference type="Proteomes" id="UP000319449">
    <property type="component" value="Unassembled WGS sequence"/>
</dbReference>
<dbReference type="CDD" id="cd00077">
    <property type="entry name" value="HDc"/>
    <property type="match status" value="1"/>
</dbReference>
<keyword evidence="4" id="KW-1185">Reference proteome</keyword>
<evidence type="ECO:0000259" key="1">
    <source>
        <dbReference type="PROSITE" id="PS51831"/>
    </source>
</evidence>
<reference evidence="3 4" key="1">
    <citation type="submission" date="2019-07" db="EMBL/GenBank/DDBJ databases">
        <title>Genomic Encyclopedia of Archaeal and Bacterial Type Strains, Phase II (KMG-II): from individual species to whole genera.</title>
        <authorList>
            <person name="Goeker M."/>
        </authorList>
    </citation>
    <scope>NUCLEOTIDE SEQUENCE [LARGE SCALE GENOMIC DNA]</scope>
    <source>
        <strain evidence="3 4">ATCC BAA-1139</strain>
    </source>
</reference>
<dbReference type="Pfam" id="PF08668">
    <property type="entry name" value="HDOD"/>
    <property type="match status" value="1"/>
</dbReference>
<keyword evidence="3" id="KW-0808">Transferase</keyword>
<dbReference type="SMART" id="SM00471">
    <property type="entry name" value="HDc"/>
    <property type="match status" value="1"/>
</dbReference>
<evidence type="ECO:0000259" key="2">
    <source>
        <dbReference type="PROSITE" id="PS51833"/>
    </source>
</evidence>